<dbReference type="EMBL" id="DRLD01000273">
    <property type="protein sequence ID" value="HED11019.1"/>
    <property type="molecule type" value="Genomic_DNA"/>
</dbReference>
<protein>
    <submittedName>
        <fullName evidence="3">Tetratricopeptide repeat protein</fullName>
    </submittedName>
</protein>
<dbReference type="AlphaFoldDB" id="A0A7V1LN15"/>
<reference evidence="3" key="1">
    <citation type="journal article" date="2020" name="mSystems">
        <title>Genome- and Community-Level Interaction Insights into Carbon Utilization and Element Cycling Functions of Hydrothermarchaeota in Hydrothermal Sediment.</title>
        <authorList>
            <person name="Zhou Z."/>
            <person name="Liu Y."/>
            <person name="Xu W."/>
            <person name="Pan J."/>
            <person name="Luo Z.H."/>
            <person name="Li M."/>
        </authorList>
    </citation>
    <scope>NUCLEOTIDE SEQUENCE [LARGE SCALE GENOMIC DNA]</scope>
    <source>
        <strain evidence="3">HyVt-456</strain>
    </source>
</reference>
<dbReference type="SUPFAM" id="SSF48452">
    <property type="entry name" value="TPR-like"/>
    <property type="match status" value="1"/>
</dbReference>
<evidence type="ECO:0000256" key="1">
    <source>
        <dbReference type="SAM" id="Phobius"/>
    </source>
</evidence>
<dbReference type="Gene3D" id="1.25.40.10">
    <property type="entry name" value="Tetratricopeptide repeat domain"/>
    <property type="match status" value="2"/>
</dbReference>
<proteinExistence type="predicted"/>
<dbReference type="InterPro" id="IPR056834">
    <property type="entry name" value="ARM_TT21_C"/>
</dbReference>
<gene>
    <name evidence="3" type="ORF">ENJ10_10050</name>
</gene>
<evidence type="ECO:0000313" key="3">
    <source>
        <dbReference type="EMBL" id="HED11019.1"/>
    </source>
</evidence>
<dbReference type="Pfam" id="PF25063">
    <property type="entry name" value="ARM_TT21_C"/>
    <property type="match status" value="1"/>
</dbReference>
<name>A0A7V1LN15_CALAY</name>
<feature type="transmembrane region" description="Helical" evidence="1">
    <location>
        <begin position="36"/>
        <end position="56"/>
    </location>
</feature>
<keyword evidence="1" id="KW-1133">Transmembrane helix</keyword>
<evidence type="ECO:0000259" key="2">
    <source>
        <dbReference type="Pfam" id="PF25063"/>
    </source>
</evidence>
<dbReference type="Proteomes" id="UP000886005">
    <property type="component" value="Unassembled WGS sequence"/>
</dbReference>
<accession>A0A7V1LN15</accession>
<keyword evidence="1" id="KW-0472">Membrane</keyword>
<sequence length="225" mass="25538">MLKAPKKFNKKELKRDPLLDTMVKTQTFYEDNKKRIHGIGGGFIAIALIIFMLSFLHQSSEKEASILLGKAQVEYQERNYDKARQFLEYLVDGYSGTTSGDQGLFLLANIDFQEKKYSEARAHFQKFVDNYSDSNILLSSGYAGLGACYEAEENYAAAAEAYLKAWKAADDFPEAHDYLYNAAIDFEFAGNIEKAREYFSRLVEEYPDSSHVFDAKAKMAMLAVN</sequence>
<dbReference type="InterPro" id="IPR011990">
    <property type="entry name" value="TPR-like_helical_dom_sf"/>
</dbReference>
<feature type="domain" description="Tetratricopeptide repeat protein 21A/21B C-terminal ARM" evidence="2">
    <location>
        <begin position="56"/>
        <end position="171"/>
    </location>
</feature>
<dbReference type="SMART" id="SM00028">
    <property type="entry name" value="TPR"/>
    <property type="match status" value="4"/>
</dbReference>
<keyword evidence="1" id="KW-0812">Transmembrane</keyword>
<organism evidence="3">
    <name type="scientific">Caldithrix abyssi</name>
    <dbReference type="NCBI Taxonomy" id="187145"/>
    <lineage>
        <taxon>Bacteria</taxon>
        <taxon>Pseudomonadati</taxon>
        <taxon>Calditrichota</taxon>
        <taxon>Calditrichia</taxon>
        <taxon>Calditrichales</taxon>
        <taxon>Calditrichaceae</taxon>
        <taxon>Caldithrix</taxon>
    </lineage>
</organism>
<dbReference type="Pfam" id="PF13174">
    <property type="entry name" value="TPR_6"/>
    <property type="match status" value="1"/>
</dbReference>
<comment type="caution">
    <text evidence="3">The sequence shown here is derived from an EMBL/GenBank/DDBJ whole genome shotgun (WGS) entry which is preliminary data.</text>
</comment>
<dbReference type="InterPro" id="IPR019734">
    <property type="entry name" value="TPR_rpt"/>
</dbReference>